<evidence type="ECO:0000313" key="8">
    <source>
        <dbReference type="EMBL" id="WAR08305.1"/>
    </source>
</evidence>
<dbReference type="InterPro" id="IPR003598">
    <property type="entry name" value="Ig_sub2"/>
</dbReference>
<dbReference type="SMART" id="SM00408">
    <property type="entry name" value="IGc2"/>
    <property type="match status" value="1"/>
</dbReference>
<keyword evidence="5" id="KW-0393">Immunoglobulin domain</keyword>
<gene>
    <name evidence="8" type="ORF">MAR_018263</name>
</gene>
<dbReference type="Pfam" id="PF13927">
    <property type="entry name" value="Ig_3"/>
    <property type="match status" value="1"/>
</dbReference>
<dbReference type="InterPro" id="IPR013783">
    <property type="entry name" value="Ig-like_fold"/>
</dbReference>
<dbReference type="InterPro" id="IPR003599">
    <property type="entry name" value="Ig_sub"/>
</dbReference>
<evidence type="ECO:0000256" key="3">
    <source>
        <dbReference type="ARBA" id="ARBA00023157"/>
    </source>
</evidence>
<accession>A0ABY7EGR4</accession>
<evidence type="ECO:0000256" key="2">
    <source>
        <dbReference type="ARBA" id="ARBA00023136"/>
    </source>
</evidence>
<evidence type="ECO:0000256" key="4">
    <source>
        <dbReference type="ARBA" id="ARBA00023180"/>
    </source>
</evidence>
<evidence type="ECO:0000313" key="9">
    <source>
        <dbReference type="Proteomes" id="UP001164746"/>
    </source>
</evidence>
<protein>
    <submittedName>
        <fullName evidence="8">KIRR1-like protein</fullName>
    </submittedName>
</protein>
<dbReference type="SUPFAM" id="SSF48726">
    <property type="entry name" value="Immunoglobulin"/>
    <property type="match status" value="3"/>
</dbReference>
<dbReference type="Proteomes" id="UP001164746">
    <property type="component" value="Chromosome 6"/>
</dbReference>
<dbReference type="InterPro" id="IPR051275">
    <property type="entry name" value="Cell_adhesion_signaling"/>
</dbReference>
<feature type="chain" id="PRO_5045543912" evidence="6">
    <location>
        <begin position="26"/>
        <end position="320"/>
    </location>
</feature>
<evidence type="ECO:0000259" key="7">
    <source>
        <dbReference type="PROSITE" id="PS50835"/>
    </source>
</evidence>
<evidence type="ECO:0000256" key="5">
    <source>
        <dbReference type="ARBA" id="ARBA00023319"/>
    </source>
</evidence>
<feature type="domain" description="Ig-like" evidence="7">
    <location>
        <begin position="126"/>
        <end position="210"/>
    </location>
</feature>
<proteinExistence type="predicted"/>
<evidence type="ECO:0000256" key="6">
    <source>
        <dbReference type="SAM" id="SignalP"/>
    </source>
</evidence>
<keyword evidence="2" id="KW-0472">Membrane</keyword>
<dbReference type="Gene3D" id="2.60.40.10">
    <property type="entry name" value="Immunoglobulins"/>
    <property type="match status" value="3"/>
</dbReference>
<keyword evidence="9" id="KW-1185">Reference proteome</keyword>
<dbReference type="SMART" id="SM00409">
    <property type="entry name" value="IG"/>
    <property type="match status" value="3"/>
</dbReference>
<feature type="signal peptide" evidence="6">
    <location>
        <begin position="1"/>
        <end position="25"/>
    </location>
</feature>
<organism evidence="8 9">
    <name type="scientific">Mya arenaria</name>
    <name type="common">Soft-shell clam</name>
    <dbReference type="NCBI Taxonomy" id="6604"/>
    <lineage>
        <taxon>Eukaryota</taxon>
        <taxon>Metazoa</taxon>
        <taxon>Spiralia</taxon>
        <taxon>Lophotrochozoa</taxon>
        <taxon>Mollusca</taxon>
        <taxon>Bivalvia</taxon>
        <taxon>Autobranchia</taxon>
        <taxon>Heteroconchia</taxon>
        <taxon>Euheterodonta</taxon>
        <taxon>Imparidentia</taxon>
        <taxon>Neoheterodontei</taxon>
        <taxon>Myida</taxon>
        <taxon>Myoidea</taxon>
        <taxon>Myidae</taxon>
        <taxon>Mya</taxon>
    </lineage>
</organism>
<dbReference type="PROSITE" id="PS50835">
    <property type="entry name" value="IG_LIKE"/>
    <property type="match status" value="3"/>
</dbReference>
<feature type="domain" description="Ig-like" evidence="7">
    <location>
        <begin position="27"/>
        <end position="109"/>
    </location>
</feature>
<name>A0ABY7EGR4_MYAAR</name>
<dbReference type="EMBL" id="CP111017">
    <property type="protein sequence ID" value="WAR08305.1"/>
    <property type="molecule type" value="Genomic_DNA"/>
</dbReference>
<dbReference type="InterPro" id="IPR036179">
    <property type="entry name" value="Ig-like_dom_sf"/>
</dbReference>
<dbReference type="InterPro" id="IPR007110">
    <property type="entry name" value="Ig-like_dom"/>
</dbReference>
<reference evidence="8" key="1">
    <citation type="submission" date="2022-11" db="EMBL/GenBank/DDBJ databases">
        <title>Centuries of genome instability and evolution in soft-shell clam transmissible cancer (bioRxiv).</title>
        <authorList>
            <person name="Hart S.F.M."/>
            <person name="Yonemitsu M.A."/>
            <person name="Giersch R.M."/>
            <person name="Beal B.F."/>
            <person name="Arriagada G."/>
            <person name="Davis B.W."/>
            <person name="Ostrander E.A."/>
            <person name="Goff S.P."/>
            <person name="Metzger M.J."/>
        </authorList>
    </citation>
    <scope>NUCLEOTIDE SEQUENCE</scope>
    <source>
        <strain evidence="8">MELC-2E11</strain>
        <tissue evidence="8">Siphon/mantle</tissue>
    </source>
</reference>
<comment type="subcellular location">
    <subcellularLocation>
        <location evidence="1">Membrane</location>
        <topology evidence="1">Single-pass type I membrane protein</topology>
    </subcellularLocation>
</comment>
<dbReference type="PANTHER" id="PTHR11640">
    <property type="entry name" value="NEPHRIN"/>
    <property type="match status" value="1"/>
</dbReference>
<evidence type="ECO:0000256" key="1">
    <source>
        <dbReference type="ARBA" id="ARBA00004479"/>
    </source>
</evidence>
<feature type="domain" description="Ig-like" evidence="7">
    <location>
        <begin position="214"/>
        <end position="312"/>
    </location>
</feature>
<keyword evidence="4" id="KW-0325">Glycoprotein</keyword>
<keyword evidence="3" id="KW-1015">Disulfide bond</keyword>
<sequence length="320" mass="35161">MGINMERVLLAGFFLIALLLSGSDAKPIEVTISARRGVEVLLPCSLDSDMDPDNVSVRWSSSKDSFITSGLRVLKYVNQIEVVKMSKMEWNLLIKSATDTFAANYTCMADQKVLLSNVQLLILVAPKIDFGGTSSPVVNVDEGGTVELTCAFTGEPVPRITWLRGDDKQATGITGRKLVLRDVKRYATDVYTCRGENSVKNNEDYTMNLTVKFPVEVDVMEKTIKVMKGGVFTLSCFAQGAPLYDTYWIDNSGTKVTATPWKYKFVVEPVGAHVPAKFVTLETKPGTFTAHDFGTFTCVAEGEGHEARATVEVVELKESK</sequence>
<keyword evidence="6" id="KW-0732">Signal</keyword>